<evidence type="ECO:0000256" key="6">
    <source>
        <dbReference type="ARBA" id="ARBA00023273"/>
    </source>
</evidence>
<dbReference type="NCBIfam" id="TIGR04183">
    <property type="entry name" value="Por_Secre_tail"/>
    <property type="match status" value="1"/>
</dbReference>
<dbReference type="SUPFAM" id="SSF49899">
    <property type="entry name" value="Concanavalin A-like lectins/glucanases"/>
    <property type="match status" value="2"/>
</dbReference>
<feature type="domain" description="Fibronectin type-III" evidence="8">
    <location>
        <begin position="1070"/>
        <end position="1145"/>
    </location>
</feature>
<feature type="domain" description="CBM3" evidence="11">
    <location>
        <begin position="1915"/>
        <end position="1997"/>
    </location>
</feature>
<dbReference type="PANTHER" id="PTHR13817">
    <property type="entry name" value="TITIN"/>
    <property type="match status" value="1"/>
</dbReference>
<evidence type="ECO:0000256" key="3">
    <source>
        <dbReference type="ARBA" id="ARBA00022737"/>
    </source>
</evidence>
<dbReference type="InterPro" id="IPR008965">
    <property type="entry name" value="CBM2/CBM3_carb-bd_dom_sf"/>
</dbReference>
<feature type="domain" description="Fibronectin type-III" evidence="8">
    <location>
        <begin position="394"/>
        <end position="474"/>
    </location>
</feature>
<dbReference type="SUPFAM" id="SSF48230">
    <property type="entry name" value="Chondroitin AC/alginate lyase"/>
    <property type="match status" value="1"/>
</dbReference>
<dbReference type="SUPFAM" id="SSF49265">
    <property type="entry name" value="Fibronectin type III"/>
    <property type="match status" value="3"/>
</dbReference>
<dbReference type="Gene3D" id="2.60.40.10">
    <property type="entry name" value="Immunoglobulins"/>
    <property type="match status" value="6"/>
</dbReference>
<feature type="chain" id="PRO_5046370094" evidence="7">
    <location>
        <begin position="27"/>
        <end position="2159"/>
    </location>
</feature>
<proteinExistence type="predicted"/>
<dbReference type="InterPro" id="IPR015919">
    <property type="entry name" value="Cadherin-like_sf"/>
</dbReference>
<keyword evidence="4" id="KW-1015">Disulfide bond</keyword>
<dbReference type="InterPro" id="IPR026444">
    <property type="entry name" value="Secre_tail"/>
</dbReference>
<evidence type="ECO:0000313" key="12">
    <source>
        <dbReference type="EMBL" id="WNH11903.1"/>
    </source>
</evidence>
<evidence type="ECO:0000256" key="2">
    <source>
        <dbReference type="ARBA" id="ARBA00022729"/>
    </source>
</evidence>
<gene>
    <name evidence="12" type="ORF">RHP49_13470</name>
</gene>
<evidence type="ECO:0000259" key="10">
    <source>
        <dbReference type="SMART" id="SM00560"/>
    </source>
</evidence>
<comment type="subcellular location">
    <subcellularLocation>
        <location evidence="1">Cell projection</location>
    </subcellularLocation>
</comment>
<dbReference type="Proteomes" id="UP001303407">
    <property type="component" value="Chromosome"/>
</dbReference>
<dbReference type="SUPFAM" id="SSF49384">
    <property type="entry name" value="Carbohydrate-binding domain"/>
    <property type="match status" value="2"/>
</dbReference>
<keyword evidence="3" id="KW-0677">Repeat</keyword>
<dbReference type="SMART" id="SM00060">
    <property type="entry name" value="FN3"/>
    <property type="match status" value="5"/>
</dbReference>
<dbReference type="InterPro" id="IPR050964">
    <property type="entry name" value="Striated_Muscle_Regulatory"/>
</dbReference>
<dbReference type="InterPro" id="IPR003961">
    <property type="entry name" value="FN3_dom"/>
</dbReference>
<dbReference type="InterPro" id="IPR008929">
    <property type="entry name" value="Chondroitin_lyas"/>
</dbReference>
<dbReference type="Gene3D" id="2.60.120.200">
    <property type="match status" value="3"/>
</dbReference>
<dbReference type="InterPro" id="IPR001956">
    <property type="entry name" value="CBM3"/>
</dbReference>
<feature type="domain" description="Fibronectin type-III" evidence="8">
    <location>
        <begin position="683"/>
        <end position="759"/>
    </location>
</feature>
<dbReference type="Pfam" id="PF13385">
    <property type="entry name" value="Laminin_G_3"/>
    <property type="match status" value="2"/>
</dbReference>
<evidence type="ECO:0000313" key="13">
    <source>
        <dbReference type="Proteomes" id="UP001303407"/>
    </source>
</evidence>
<evidence type="ECO:0000256" key="1">
    <source>
        <dbReference type="ARBA" id="ARBA00004316"/>
    </source>
</evidence>
<dbReference type="SMART" id="SM01067">
    <property type="entry name" value="CBM_3"/>
    <property type="match status" value="2"/>
</dbReference>
<dbReference type="RefSeq" id="WP_415861884.1">
    <property type="nucleotide sequence ID" value="NZ_CP134536.1"/>
</dbReference>
<feature type="domain" description="Fibronectin type-III" evidence="8">
    <location>
        <begin position="774"/>
        <end position="850"/>
    </location>
</feature>
<dbReference type="Pfam" id="PF00942">
    <property type="entry name" value="CBM_3"/>
    <property type="match status" value="2"/>
</dbReference>
<dbReference type="InterPro" id="IPR001791">
    <property type="entry name" value="Laminin_G"/>
</dbReference>
<feature type="domain" description="Laminin G" evidence="9">
    <location>
        <begin position="922"/>
        <end position="1052"/>
    </location>
</feature>
<dbReference type="Pfam" id="PF05345">
    <property type="entry name" value="He_PIG"/>
    <property type="match status" value="1"/>
</dbReference>
<keyword evidence="13" id="KW-1185">Reference proteome</keyword>
<dbReference type="PANTHER" id="PTHR13817:SF166">
    <property type="entry name" value="NEURONAL IGCAM-RELATED"/>
    <property type="match status" value="1"/>
</dbReference>
<dbReference type="InterPro" id="IPR013320">
    <property type="entry name" value="ConA-like_dom_sf"/>
</dbReference>
<protein>
    <submittedName>
        <fullName evidence="12">LamG-like jellyroll fold domain-containing protein</fullName>
    </submittedName>
</protein>
<dbReference type="SUPFAM" id="SSF49313">
    <property type="entry name" value="Cadherin-like"/>
    <property type="match status" value="1"/>
</dbReference>
<dbReference type="SMART" id="SM00282">
    <property type="entry name" value="LamG"/>
    <property type="match status" value="2"/>
</dbReference>
<name>A0ABY9Y1Y0_9FLAO</name>
<dbReference type="InterPro" id="IPR006558">
    <property type="entry name" value="LamG-like"/>
</dbReference>
<dbReference type="Pfam" id="PF18962">
    <property type="entry name" value="Por_Secre_tail"/>
    <property type="match status" value="1"/>
</dbReference>
<feature type="signal peptide" evidence="7">
    <location>
        <begin position="1"/>
        <end position="26"/>
    </location>
</feature>
<dbReference type="SMART" id="SM00560">
    <property type="entry name" value="LamGL"/>
    <property type="match status" value="2"/>
</dbReference>
<dbReference type="CDD" id="cd00063">
    <property type="entry name" value="FN3"/>
    <property type="match status" value="4"/>
</dbReference>
<feature type="domain" description="CBM3" evidence="11">
    <location>
        <begin position="1758"/>
        <end position="1843"/>
    </location>
</feature>
<accession>A0ABY9Y1Y0</accession>
<organism evidence="12 13">
    <name type="scientific">Thalassobellus suaedae</name>
    <dbReference type="NCBI Taxonomy" id="3074124"/>
    <lineage>
        <taxon>Bacteria</taxon>
        <taxon>Pseudomonadati</taxon>
        <taxon>Bacteroidota</taxon>
        <taxon>Flavobacteriia</taxon>
        <taxon>Flavobacteriales</taxon>
        <taxon>Flavobacteriaceae</taxon>
        <taxon>Thalassobellus</taxon>
    </lineage>
</organism>
<feature type="domain" description="Fibronectin type-III" evidence="8">
    <location>
        <begin position="1365"/>
        <end position="1441"/>
    </location>
</feature>
<dbReference type="Pfam" id="PF05426">
    <property type="entry name" value="Alginate_lyase"/>
    <property type="match status" value="1"/>
</dbReference>
<dbReference type="Gene3D" id="1.50.10.100">
    <property type="entry name" value="Chondroitin AC/alginate lyase"/>
    <property type="match status" value="1"/>
</dbReference>
<evidence type="ECO:0000259" key="9">
    <source>
        <dbReference type="SMART" id="SM00282"/>
    </source>
</evidence>
<evidence type="ECO:0000256" key="5">
    <source>
        <dbReference type="ARBA" id="ARBA00023239"/>
    </source>
</evidence>
<feature type="domain" description="LamG-like jellyroll fold" evidence="10">
    <location>
        <begin position="922"/>
        <end position="1057"/>
    </location>
</feature>
<feature type="domain" description="LamG-like jellyroll fold" evidence="10">
    <location>
        <begin position="1219"/>
        <end position="1354"/>
    </location>
</feature>
<sequence>MKTILLKTKNLCLFLVGFLLAFQATAQEFVHPGGLHTLEELNRMKEKVAAGESPWIEGWNALTFDWKSSATYGMTSGARENANYRQNMNRDAQAAYLNALRWYISGDVAHAEKAISIYMAYANTVNQIPSGGTTDILGLGGIGFTAMAMGAEIMRLYEGWAPEDFEKFKFMMKEYFYPVSHDFLTYHRGTCPTYYWANWDLNNVSALIAIGILVDDRDIFNEGIEYFKNGVGSGNIHNAIPFVQGDFGQYQESGRDQSHALLGIGLMANSCQMAWNQGVDLYGYDDNRFLKGAEFAARTGALSLDAPFFEELNTCANRGHRWVASNQLGRYFDQPVWEIVYNHYVVKQGLEAPHVEAMAQIMRFAGSTNDQLGHGTLTFTLDAAASPLAFTAPPGQLQGLTVLEGIGRVELIWNAIETMDAEGFTVKRSTSSGGPYTTIASWTGNTAPGFTDFGVENGTTYYYVVSARNEVGDGPESVEISATPREAVQELPTGWTRTDIGIQSVEGEAVYAEVNTGHSFITKGAGWIGKGNFDSMGFTYGMASGDVTLTARVKDFGGLQKTGIMIRESLDPDAKTVLMKIGDGGWRIAGMGLRTETGANMWFVDGNRYTWRPKIWFRISRVGNTFTVYESNNKDVWFEVGSHTIEMAENVYVGLFNCSGNATSLNETRFDHVTVTGLDSSAPEAPANFTASSGNTQNMLDWDEVTGASSYTLKRSTTSGGPYTTIAANLNKMEYQDTGLENGTTYYYVVSADNLSGESVNSLEISVAPELAIALAPEEVTAQSVSGQQIDLSWNASLSATSYHVKRATVSGGAYAIIDSPDTTLYSDTTVTPNTTYYYVITAINALGESESSLEVRATPGQVSYWKFDETEGPDAADSWSDNMGALSSGTIFSEGLIDNAVRLNGSDEHVTLPEGIVSSLTDFSITTWVKLDKVDNWARVFDFGSGRDNFMFVTPRNGDSGTLRYSINNGAGQEQINTGSALTSGRWYHLAVTQSGTTAILYLDGVEVGRNDNMTLNPSSLGNTTQNWIGKSQYPDPLLEGLVDDFRIYSRTLEAAEVDSLFNAVDFPAVAPVSLLAAPGNNKITLKWNDSQGATSYTVYRSDVSGGPYTQVGTSLVNEFLDTEVLNESAYYYVVTATTPLGESAYSEEINGTPNGGRVAYLKFNETTGTSAADSWGDNVGTLSSGAAFTEGLIDNGVSLNGSDGYVTLSEGIVSSLTDFSITTWVKLDKVDNWARLFDFGSGTSNYMFITPKNGSNGRLRYAIKNGGGEQQINTSATLIISRWYHLAVTQSGTTAILYLDGVEVGRNTNMTLNPSSLGSTSQNWIGKAQYPDPLLAGQVDDFRIYSEALGASDIAEMAFAYLPPAAPNNLYTEAGNNQVSLSWTAALGGNGYNIKRATDVEGPFEVIANVVDTSYIDTTAVNCEKYFYTVSTINNVGESADSSPSSPWLGRKLSGMLIGTDGSGGNNPATTKEAAVDGDIGTYFDAPTSTAWVGYDLGDDGRSVITKVRYAPRPSHSHRMNGSQIQGANTPDFSDAETLFFIPRPAEWVMTEQTISNSGGYRYVRCFSPNGYGSIAELEFYGLPARLPEFSSDSIVEGTYGSEFHYLTVASDLPEDFVATGLPEGLSIDACTGFISGVPQAAGTFSVDITATNYYGSSTYTVELMIRKNQTIDFGSIPVKYIGDADFELTAVASSGLPITYSSSDTTIATIVDGNKLHINGVGTSVITASNVGDSIYYPTEEVSQTFTVLPLSLNVLYKDGDNGKTSNGHIKPHLQIENNDAISVAYSELSVRYWFTAENFAGINTWIDYADLGTDLVSMNYVALEKPHDGALGYVEYRFDSVATMLDASGNSGEIQSRLSNTDWANFDESNDYSYQSNSAYDANDHITLYRNGYLISGTEPAQINTDLSLKVYSENKNNKTSTSTINTYLKLVNEGNVPVEYNDLIIRYWFTKDSESDLNYWIDYADLDESNISGQFVALNPVFSEADTYFEISLDSAVGSLYPLSHTGEIQYRITKTDWSKFEELNDYSYLPKAPFAENAHITVYYKGALVYGIEPGGNNSAKGINDQKTANMNQLDIDELKVYPNPVSDKLTVLLNSENEDVQLMLHSSTGKLLIATKSRENQHTLDLSALSEGVYILTITDTNGSTFKKIVKE</sequence>
<dbReference type="InterPro" id="IPR036116">
    <property type="entry name" value="FN3_sf"/>
</dbReference>
<dbReference type="InterPro" id="IPR013783">
    <property type="entry name" value="Ig-like_fold"/>
</dbReference>
<dbReference type="Gene3D" id="2.60.40.710">
    <property type="entry name" value="Endoglucanase-like"/>
    <property type="match status" value="2"/>
</dbReference>
<dbReference type="InterPro" id="IPR008397">
    <property type="entry name" value="Alginate_lyase_dom"/>
</dbReference>
<dbReference type="EMBL" id="CP134536">
    <property type="protein sequence ID" value="WNH11903.1"/>
    <property type="molecule type" value="Genomic_DNA"/>
</dbReference>
<keyword evidence="6" id="KW-0966">Cell projection</keyword>
<dbReference type="Gene3D" id="2.60.120.260">
    <property type="entry name" value="Galactose-binding domain-like"/>
    <property type="match status" value="1"/>
</dbReference>
<keyword evidence="2 7" id="KW-0732">Signal</keyword>
<reference evidence="12 13" key="1">
    <citation type="submission" date="2023-09" db="EMBL/GenBank/DDBJ databases">
        <title>Thalassobella suaedae gen. nov., sp. nov., a marine bacterium of the family Flavobacteriaceae isolated from a halophyte Suaeda japonica.</title>
        <authorList>
            <person name="Lee S.Y."/>
            <person name="Hwang C.Y."/>
        </authorList>
    </citation>
    <scope>NUCLEOTIDE SEQUENCE [LARGE SCALE GENOMIC DNA]</scope>
    <source>
        <strain evidence="12 13">HL-DH10</strain>
    </source>
</reference>
<dbReference type="InterPro" id="IPR036966">
    <property type="entry name" value="CBM3_sf"/>
</dbReference>
<evidence type="ECO:0000256" key="7">
    <source>
        <dbReference type="SAM" id="SignalP"/>
    </source>
</evidence>
<keyword evidence="5" id="KW-0456">Lyase</keyword>
<evidence type="ECO:0000259" key="8">
    <source>
        <dbReference type="SMART" id="SM00060"/>
    </source>
</evidence>
<evidence type="ECO:0000259" key="11">
    <source>
        <dbReference type="SMART" id="SM01067"/>
    </source>
</evidence>
<feature type="domain" description="Laminin G" evidence="9">
    <location>
        <begin position="1219"/>
        <end position="1349"/>
    </location>
</feature>
<evidence type="ECO:0000256" key="4">
    <source>
        <dbReference type="ARBA" id="ARBA00023157"/>
    </source>
</evidence>